<dbReference type="Proteomes" id="UP000887116">
    <property type="component" value="Unassembled WGS sequence"/>
</dbReference>
<organism evidence="1 2">
    <name type="scientific">Trichonephila clavata</name>
    <name type="common">Joro spider</name>
    <name type="synonym">Nephila clavata</name>
    <dbReference type="NCBI Taxonomy" id="2740835"/>
    <lineage>
        <taxon>Eukaryota</taxon>
        <taxon>Metazoa</taxon>
        <taxon>Ecdysozoa</taxon>
        <taxon>Arthropoda</taxon>
        <taxon>Chelicerata</taxon>
        <taxon>Arachnida</taxon>
        <taxon>Araneae</taxon>
        <taxon>Araneomorphae</taxon>
        <taxon>Entelegynae</taxon>
        <taxon>Araneoidea</taxon>
        <taxon>Nephilidae</taxon>
        <taxon>Trichonephila</taxon>
    </lineage>
</organism>
<protein>
    <submittedName>
        <fullName evidence="1">Uncharacterized protein</fullName>
    </submittedName>
</protein>
<comment type="caution">
    <text evidence="1">The sequence shown here is derived from an EMBL/GenBank/DDBJ whole genome shotgun (WGS) entry which is preliminary data.</text>
</comment>
<evidence type="ECO:0000313" key="2">
    <source>
        <dbReference type="Proteomes" id="UP000887116"/>
    </source>
</evidence>
<gene>
    <name evidence="1" type="ORF">TNCT_483171</name>
</gene>
<name>A0A8X6IIU3_TRICU</name>
<dbReference type="AlphaFoldDB" id="A0A8X6IIU3"/>
<evidence type="ECO:0000313" key="1">
    <source>
        <dbReference type="EMBL" id="GFR05565.1"/>
    </source>
</evidence>
<accession>A0A8X6IIU3</accession>
<proteinExistence type="predicted"/>
<dbReference type="EMBL" id="BMAO01035723">
    <property type="protein sequence ID" value="GFR05565.1"/>
    <property type="molecule type" value="Genomic_DNA"/>
</dbReference>
<sequence>MDVHKPEYDLKMVLIFTFTKTPPAFASFIAKLISKMSMLTLIQSVKLLMLQNMTIPPALRHDNDDTVTDDVVEI</sequence>
<reference evidence="1" key="1">
    <citation type="submission" date="2020-07" db="EMBL/GenBank/DDBJ databases">
        <title>Multicomponent nature underlies the extraordinary mechanical properties of spider dragline silk.</title>
        <authorList>
            <person name="Kono N."/>
            <person name="Nakamura H."/>
            <person name="Mori M."/>
            <person name="Yoshida Y."/>
            <person name="Ohtoshi R."/>
            <person name="Malay A.D."/>
            <person name="Moran D.A.P."/>
            <person name="Tomita M."/>
            <person name="Numata K."/>
            <person name="Arakawa K."/>
        </authorList>
    </citation>
    <scope>NUCLEOTIDE SEQUENCE</scope>
</reference>
<keyword evidence="2" id="KW-1185">Reference proteome</keyword>